<dbReference type="FunFam" id="3.30.40.10:FF:000489">
    <property type="entry name" value="E3 ubiquitin-protein ligase PRT1"/>
    <property type="match status" value="1"/>
</dbReference>
<evidence type="ECO:0000256" key="3">
    <source>
        <dbReference type="ARBA" id="ARBA00022833"/>
    </source>
</evidence>
<evidence type="ECO:0000259" key="7">
    <source>
        <dbReference type="PROSITE" id="PS50135"/>
    </source>
</evidence>
<feature type="region of interest" description="Disordered" evidence="5">
    <location>
        <begin position="421"/>
        <end position="455"/>
    </location>
</feature>
<dbReference type="SMART" id="SM00184">
    <property type="entry name" value="RING"/>
    <property type="match status" value="1"/>
</dbReference>
<evidence type="ECO:0008006" key="10">
    <source>
        <dbReference type="Google" id="ProtNLM"/>
    </source>
</evidence>
<evidence type="ECO:0000256" key="4">
    <source>
        <dbReference type="PROSITE-ProRule" id="PRU00228"/>
    </source>
</evidence>
<evidence type="ECO:0000313" key="9">
    <source>
        <dbReference type="Proteomes" id="UP000823749"/>
    </source>
</evidence>
<dbReference type="Gene3D" id="3.30.40.10">
    <property type="entry name" value="Zinc/RING finger domain, C3HC4 (zinc finger)"/>
    <property type="match status" value="1"/>
</dbReference>
<keyword evidence="1" id="KW-0479">Metal-binding</keyword>
<keyword evidence="2 4" id="KW-0863">Zinc-finger</keyword>
<dbReference type="AlphaFoldDB" id="A0AAV6LSX8"/>
<dbReference type="Pfam" id="PF13920">
    <property type="entry name" value="zf-C3HC4_3"/>
    <property type="match status" value="1"/>
</dbReference>
<evidence type="ECO:0000256" key="2">
    <source>
        <dbReference type="ARBA" id="ARBA00022771"/>
    </source>
</evidence>
<dbReference type="GO" id="GO:0061630">
    <property type="term" value="F:ubiquitin protein ligase activity"/>
    <property type="evidence" value="ECO:0007669"/>
    <property type="project" value="TreeGrafter"/>
</dbReference>
<dbReference type="InterPro" id="IPR000433">
    <property type="entry name" value="Znf_ZZ"/>
</dbReference>
<dbReference type="Pfam" id="PF00569">
    <property type="entry name" value="ZZ"/>
    <property type="match status" value="1"/>
</dbReference>
<proteinExistence type="predicted"/>
<dbReference type="GO" id="GO:0008270">
    <property type="term" value="F:zinc ion binding"/>
    <property type="evidence" value="ECO:0007669"/>
    <property type="project" value="UniProtKB-KW"/>
</dbReference>
<dbReference type="InterPro" id="IPR013083">
    <property type="entry name" value="Znf_RING/FYVE/PHD"/>
</dbReference>
<dbReference type="Gene3D" id="3.30.60.90">
    <property type="match status" value="1"/>
</dbReference>
<organism evidence="8 9">
    <name type="scientific">Rhododendron griersonianum</name>
    <dbReference type="NCBI Taxonomy" id="479676"/>
    <lineage>
        <taxon>Eukaryota</taxon>
        <taxon>Viridiplantae</taxon>
        <taxon>Streptophyta</taxon>
        <taxon>Embryophyta</taxon>
        <taxon>Tracheophyta</taxon>
        <taxon>Spermatophyta</taxon>
        <taxon>Magnoliopsida</taxon>
        <taxon>eudicotyledons</taxon>
        <taxon>Gunneridae</taxon>
        <taxon>Pentapetalae</taxon>
        <taxon>asterids</taxon>
        <taxon>Ericales</taxon>
        <taxon>Ericaceae</taxon>
        <taxon>Ericoideae</taxon>
        <taxon>Rhodoreae</taxon>
        <taxon>Rhododendron</taxon>
    </lineage>
</organism>
<dbReference type="InterPro" id="IPR001841">
    <property type="entry name" value="Znf_RING"/>
</dbReference>
<protein>
    <recommendedName>
        <fullName evidence="10">E3 ubiquitin-protein ligase PRT1</fullName>
    </recommendedName>
</protein>
<feature type="domain" description="RING-type" evidence="6">
    <location>
        <begin position="51"/>
        <end position="91"/>
    </location>
</feature>
<dbReference type="PROSITE" id="PS50135">
    <property type="entry name" value="ZF_ZZ_2"/>
    <property type="match status" value="1"/>
</dbReference>
<dbReference type="PANTHER" id="PTHR15898:SF13">
    <property type="entry name" value="BIFUNCTIONAL APOPTOSIS REGULATOR"/>
    <property type="match status" value="1"/>
</dbReference>
<keyword evidence="3" id="KW-0862">Zinc</keyword>
<gene>
    <name evidence="8" type="ORF">RHGRI_002753</name>
</gene>
<keyword evidence="9" id="KW-1185">Reference proteome</keyword>
<dbReference type="EMBL" id="JACTNZ010000001">
    <property type="protein sequence ID" value="KAG5567296.1"/>
    <property type="molecule type" value="Genomic_DNA"/>
</dbReference>
<dbReference type="PANTHER" id="PTHR15898">
    <property type="entry name" value="BIFUNCTIONAL APOPTOSIS REGULATOR"/>
    <property type="match status" value="1"/>
</dbReference>
<accession>A0AAV6LSX8</accession>
<comment type="caution">
    <text evidence="8">The sequence shown here is derived from an EMBL/GenBank/DDBJ whole genome shotgun (WGS) entry which is preliminary data.</text>
</comment>
<feature type="region of interest" description="Disordered" evidence="5">
    <location>
        <begin position="287"/>
        <end position="320"/>
    </location>
</feature>
<dbReference type="FunFam" id="3.30.60.90:FF:000014">
    <property type="entry name" value="E3 ubiquitin-protein ligase PRT1"/>
    <property type="match status" value="1"/>
</dbReference>
<feature type="domain" description="ZZ-type" evidence="7">
    <location>
        <begin position="335"/>
        <end position="399"/>
    </location>
</feature>
<evidence type="ECO:0000256" key="1">
    <source>
        <dbReference type="ARBA" id="ARBA00022723"/>
    </source>
</evidence>
<evidence type="ECO:0000259" key="6">
    <source>
        <dbReference type="PROSITE" id="PS50089"/>
    </source>
</evidence>
<dbReference type="Proteomes" id="UP000823749">
    <property type="component" value="Chromosome 1"/>
</dbReference>
<reference evidence="8" key="1">
    <citation type="submission" date="2020-08" db="EMBL/GenBank/DDBJ databases">
        <title>Plant Genome Project.</title>
        <authorList>
            <person name="Zhang R.-G."/>
        </authorList>
    </citation>
    <scope>NUCLEOTIDE SEQUENCE</scope>
    <source>
        <strain evidence="8">WSP0</strain>
        <tissue evidence="8">Leaf</tissue>
    </source>
</reference>
<dbReference type="SUPFAM" id="SSF57850">
    <property type="entry name" value="RING/U-box"/>
    <property type="match status" value="2"/>
</dbReference>
<evidence type="ECO:0000313" key="8">
    <source>
        <dbReference type="EMBL" id="KAG5567296.1"/>
    </source>
</evidence>
<name>A0AAV6LSX8_9ERIC</name>
<dbReference type="PROSITE" id="PS50089">
    <property type="entry name" value="ZF_RING_2"/>
    <property type="match status" value="1"/>
</dbReference>
<evidence type="ECO:0000256" key="5">
    <source>
        <dbReference type="SAM" id="MobiDB-lite"/>
    </source>
</evidence>
<sequence length="455" mass="51506">MKTDNPSEEQRFSLSLSGNQSCIQGDFFSRPMENESDDVESGEQISESFICCVCLDLLYKPVVLGCGHVSCFWCVHRAMNGLYESHCPICRHPYGHFPTICQMLHFLLLKMYPVAYKTRESHILEEEKKTGCFSPKVDDLLCASHTKEELNHLDDQDPVAYKTRETHILEEEKKTGCFSPKVDDLLCASHTKEELNHLDDQDPVAYKTRETHILEEEKKTCCFSPKVDDLLCASHTKEELNHLDDQDPVAYMTRETHILEEEKKMGCFSPKVDDLLCASHAKEELNHLDDQDNSTTMPKQITAESFKSTRSKEEGSSKEEGGFFPWLGEHGPDVHIGLGCDSCGMYPIKGDRYKCIDCKEAMGFDLCGDCYNSRSKLPGRFNQQHTPDHKFEKDKSHSLRNIMLRLLRGDSVDGLLLPSLSGDALENPENELPLVAPLTASDLEEPQNDDTQPTS</sequence>
<feature type="compositionally biased region" description="Basic and acidic residues" evidence="5">
    <location>
        <begin position="310"/>
        <end position="320"/>
    </location>
</feature>
<dbReference type="InterPro" id="IPR043145">
    <property type="entry name" value="Znf_ZZ_sf"/>
</dbReference>
<feature type="compositionally biased region" description="Polar residues" evidence="5">
    <location>
        <begin position="293"/>
        <end position="308"/>
    </location>
</feature>
<dbReference type="GO" id="GO:0043161">
    <property type="term" value="P:proteasome-mediated ubiquitin-dependent protein catabolic process"/>
    <property type="evidence" value="ECO:0007669"/>
    <property type="project" value="TreeGrafter"/>
</dbReference>